<dbReference type="InterPro" id="IPR002925">
    <property type="entry name" value="Dienelactn_hydro"/>
</dbReference>
<dbReference type="InterPro" id="IPR029058">
    <property type="entry name" value="AB_hydrolase_fold"/>
</dbReference>
<comment type="caution">
    <text evidence="2">The sequence shown here is derived from an EMBL/GenBank/DDBJ whole genome shotgun (WGS) entry which is preliminary data.</text>
</comment>
<name>A0AAW0CJH9_9AGAR</name>
<protein>
    <submittedName>
        <fullName evidence="2">Protein AIM2</fullName>
    </submittedName>
</protein>
<dbReference type="GO" id="GO:0016787">
    <property type="term" value="F:hydrolase activity"/>
    <property type="evidence" value="ECO:0007669"/>
    <property type="project" value="InterPro"/>
</dbReference>
<evidence type="ECO:0000259" key="1">
    <source>
        <dbReference type="Pfam" id="PF01738"/>
    </source>
</evidence>
<dbReference type="PANTHER" id="PTHR17630">
    <property type="entry name" value="DIENELACTONE HYDROLASE"/>
    <property type="match status" value="1"/>
</dbReference>
<dbReference type="AlphaFoldDB" id="A0AAW0CJH9"/>
<evidence type="ECO:0000313" key="3">
    <source>
        <dbReference type="Proteomes" id="UP001362999"/>
    </source>
</evidence>
<sequence>MASEKVIISHPYCKDCIGGIKHTGDPVGRTETIADVPTYVSDPSSEAADNGPKKVVMFFSDVYGPLYINNKLLQDYFASRGFHVVGIDYFMGDPISNHNEPGFKWEEWLDAKRKLSAEITPKWIQAIRERYGMSDAKYSAVGYCYGGPFALDLAGTEDVVAAAFAHPGLLTEDQFQNIKKPLLMSCAESDFTFTNEFRRRAEDILAEVKAQYFMQLFCRVQHGFAVRGNMENPDERWAKEESARGIIDWFERFSV</sequence>
<keyword evidence="3" id="KW-1185">Reference proteome</keyword>
<dbReference type="SUPFAM" id="SSF53474">
    <property type="entry name" value="alpha/beta-Hydrolases"/>
    <property type="match status" value="1"/>
</dbReference>
<reference evidence="2 3" key="1">
    <citation type="journal article" date="2024" name="J Genomics">
        <title>Draft genome sequencing and assembly of Favolaschia claudopus CIRM-BRFM 2984 isolated from oak limbs.</title>
        <authorList>
            <person name="Navarro D."/>
            <person name="Drula E."/>
            <person name="Chaduli D."/>
            <person name="Cazenave R."/>
            <person name="Ahrendt S."/>
            <person name="Wang J."/>
            <person name="Lipzen A."/>
            <person name="Daum C."/>
            <person name="Barry K."/>
            <person name="Grigoriev I.V."/>
            <person name="Favel A."/>
            <person name="Rosso M.N."/>
            <person name="Martin F."/>
        </authorList>
    </citation>
    <scope>NUCLEOTIDE SEQUENCE [LARGE SCALE GENOMIC DNA]</scope>
    <source>
        <strain evidence="2 3">CIRM-BRFM 2984</strain>
    </source>
</reference>
<dbReference type="Pfam" id="PF01738">
    <property type="entry name" value="DLH"/>
    <property type="match status" value="1"/>
</dbReference>
<evidence type="ECO:0000313" key="2">
    <source>
        <dbReference type="EMBL" id="KAK7039385.1"/>
    </source>
</evidence>
<feature type="domain" description="Dienelactone hydrolase" evidence="1">
    <location>
        <begin position="48"/>
        <end position="253"/>
    </location>
</feature>
<dbReference type="PANTHER" id="PTHR17630:SF44">
    <property type="entry name" value="PROTEIN AIM2"/>
    <property type="match status" value="1"/>
</dbReference>
<dbReference type="Proteomes" id="UP001362999">
    <property type="component" value="Unassembled WGS sequence"/>
</dbReference>
<gene>
    <name evidence="2" type="ORF">R3P38DRAFT_2899247</name>
</gene>
<proteinExistence type="predicted"/>
<accession>A0AAW0CJH9</accession>
<dbReference type="Gene3D" id="3.40.50.1820">
    <property type="entry name" value="alpha/beta hydrolase"/>
    <property type="match status" value="1"/>
</dbReference>
<organism evidence="2 3">
    <name type="scientific">Favolaschia claudopus</name>
    <dbReference type="NCBI Taxonomy" id="2862362"/>
    <lineage>
        <taxon>Eukaryota</taxon>
        <taxon>Fungi</taxon>
        <taxon>Dikarya</taxon>
        <taxon>Basidiomycota</taxon>
        <taxon>Agaricomycotina</taxon>
        <taxon>Agaricomycetes</taxon>
        <taxon>Agaricomycetidae</taxon>
        <taxon>Agaricales</taxon>
        <taxon>Marasmiineae</taxon>
        <taxon>Mycenaceae</taxon>
        <taxon>Favolaschia</taxon>
    </lineage>
</organism>
<dbReference type="EMBL" id="JAWWNJ010000016">
    <property type="protein sequence ID" value="KAK7039385.1"/>
    <property type="molecule type" value="Genomic_DNA"/>
</dbReference>